<dbReference type="Proteomes" id="UP000065807">
    <property type="component" value="Chromosome"/>
</dbReference>
<feature type="domain" description="MalT-like winged helix" evidence="1">
    <location>
        <begin position="26"/>
        <end position="103"/>
    </location>
</feature>
<dbReference type="Pfam" id="PF25873">
    <property type="entry name" value="WHD_MalT"/>
    <property type="match status" value="1"/>
</dbReference>
<keyword evidence="3" id="KW-1185">Reference proteome</keyword>
<dbReference type="KEGG" id="lpil:LIP_0289"/>
<proteinExistence type="predicted"/>
<dbReference type="InterPro" id="IPR059106">
    <property type="entry name" value="WHD_MalT"/>
</dbReference>
<protein>
    <submittedName>
        <fullName evidence="2">LuxR family transcriptional regulator</fullName>
    </submittedName>
</protein>
<evidence type="ECO:0000259" key="1">
    <source>
        <dbReference type="Pfam" id="PF25873"/>
    </source>
</evidence>
<accession>A0A0K2SGC7</accession>
<name>A0A0K2SGC7_LIMPI</name>
<evidence type="ECO:0000313" key="3">
    <source>
        <dbReference type="Proteomes" id="UP000065807"/>
    </source>
</evidence>
<reference evidence="3" key="1">
    <citation type="submission" date="2015-07" db="EMBL/GenBank/DDBJ databases">
        <title>Complete genome sequence and phylogenetic analysis of Limnochorda pilosa.</title>
        <authorList>
            <person name="Watanabe M."/>
            <person name="Kojima H."/>
            <person name="Fukui M."/>
        </authorList>
    </citation>
    <scope>NUCLEOTIDE SEQUENCE [LARGE SCALE GENOMIC DNA]</scope>
    <source>
        <strain evidence="3">HC45</strain>
    </source>
</reference>
<reference evidence="3" key="2">
    <citation type="journal article" date="2016" name="Int. J. Syst. Evol. Microbiol.">
        <title>Complete genome sequence and cell structure of Limnochorda pilosa, a Gram-negative spore-former within the phylum Firmicutes.</title>
        <authorList>
            <person name="Watanabe M."/>
            <person name="Kojima H."/>
            <person name="Fukui M."/>
        </authorList>
    </citation>
    <scope>NUCLEOTIDE SEQUENCE [LARGE SCALE GENOMIC DNA]</scope>
    <source>
        <strain evidence="3">HC45</strain>
    </source>
</reference>
<dbReference type="AlphaFoldDB" id="A0A0K2SGC7"/>
<evidence type="ECO:0000313" key="2">
    <source>
        <dbReference type="EMBL" id="BAS26146.1"/>
    </source>
</evidence>
<sequence length="110" mass="12224">MGNPPDRTRFMAAVSDMERHASGFLAEEVLRHLPGDLRRILMQTSVLAEMTPSICRAVTVREDAGQLLERLYRHNLTIAALTAEEEGEPVCRPHALFARLLARTPTSSKG</sequence>
<gene>
    <name evidence="2" type="ORF">LIP_0289</name>
</gene>
<dbReference type="STRING" id="1555112.LIP_0289"/>
<organism evidence="2 3">
    <name type="scientific">Limnochorda pilosa</name>
    <dbReference type="NCBI Taxonomy" id="1555112"/>
    <lineage>
        <taxon>Bacteria</taxon>
        <taxon>Bacillati</taxon>
        <taxon>Bacillota</taxon>
        <taxon>Limnochordia</taxon>
        <taxon>Limnochordales</taxon>
        <taxon>Limnochordaceae</taxon>
        <taxon>Limnochorda</taxon>
    </lineage>
</organism>
<dbReference type="EMBL" id="AP014924">
    <property type="protein sequence ID" value="BAS26146.1"/>
    <property type="molecule type" value="Genomic_DNA"/>
</dbReference>